<evidence type="ECO:0000313" key="6">
    <source>
        <dbReference type="Proteomes" id="UP000298688"/>
    </source>
</evidence>
<dbReference type="AlphaFoldDB" id="A0A4D6YGU3"/>
<dbReference type="Pfam" id="PF05130">
    <property type="entry name" value="FlgN"/>
    <property type="match status" value="1"/>
</dbReference>
<dbReference type="Proteomes" id="UP000298688">
    <property type="component" value="Chromosome"/>
</dbReference>
<feature type="coiled-coil region" evidence="4">
    <location>
        <begin position="1"/>
        <end position="28"/>
    </location>
</feature>
<comment type="function">
    <text evidence="1">Required for the efficient initiation of filament assembly.</text>
</comment>
<reference evidence="5 6" key="2">
    <citation type="submission" date="2019-05" db="EMBL/GenBank/DDBJ databases">
        <title>Genome evolution of the obligate endosymbiont Buchnera aphidicola.</title>
        <authorList>
            <person name="Moran N.A."/>
        </authorList>
    </citation>
    <scope>NUCLEOTIDE SEQUENCE [LARGE SCALE GENOMIC DNA]</scope>
    <source>
        <strain evidence="5 6">Rpa</strain>
    </source>
</reference>
<dbReference type="SUPFAM" id="SSF140566">
    <property type="entry name" value="FlgN-like"/>
    <property type="match status" value="1"/>
</dbReference>
<dbReference type="EMBL" id="CP034858">
    <property type="protein sequence ID" value="QCI24970.1"/>
    <property type="molecule type" value="Genomic_DNA"/>
</dbReference>
<evidence type="ECO:0000256" key="2">
    <source>
        <dbReference type="ARBA" id="ARBA00007703"/>
    </source>
</evidence>
<gene>
    <name evidence="5" type="ORF">D9V76_01715</name>
</gene>
<accession>A0A4D6YGU3</accession>
<dbReference type="RefSeq" id="WP_158337214.1">
    <property type="nucleotide sequence ID" value="NZ_CP034858.1"/>
</dbReference>
<dbReference type="InterPro" id="IPR007809">
    <property type="entry name" value="FlgN-like"/>
</dbReference>
<keyword evidence="4" id="KW-0175">Coiled coil</keyword>
<dbReference type="InterPro" id="IPR036679">
    <property type="entry name" value="FlgN-like_sf"/>
</dbReference>
<evidence type="ECO:0000256" key="3">
    <source>
        <dbReference type="ARBA" id="ARBA00022795"/>
    </source>
</evidence>
<dbReference type="GO" id="GO:0044780">
    <property type="term" value="P:bacterial-type flagellum assembly"/>
    <property type="evidence" value="ECO:0007669"/>
    <property type="project" value="InterPro"/>
</dbReference>
<evidence type="ECO:0000256" key="4">
    <source>
        <dbReference type="SAM" id="Coils"/>
    </source>
</evidence>
<evidence type="ECO:0000256" key="1">
    <source>
        <dbReference type="ARBA" id="ARBA00002397"/>
    </source>
</evidence>
<proteinExistence type="inferred from homology"/>
<comment type="similarity">
    <text evidence="2">Belongs to the FlgN family.</text>
</comment>
<keyword evidence="3" id="KW-1005">Bacterial flagellum biogenesis</keyword>
<organism evidence="5 6">
    <name type="scientific">Buchnera aphidicola subsp. Rhopalosiphum padi</name>
    <dbReference type="NCBI Taxonomy" id="98793"/>
    <lineage>
        <taxon>Bacteria</taxon>
        <taxon>Pseudomonadati</taxon>
        <taxon>Pseudomonadota</taxon>
        <taxon>Gammaproteobacteria</taxon>
        <taxon>Enterobacterales</taxon>
        <taxon>Erwiniaceae</taxon>
        <taxon>Buchnera</taxon>
    </lineage>
</organism>
<protein>
    <submittedName>
        <fullName evidence="5">Flagellar biosynthesis protein FlgN</fullName>
    </submittedName>
</protein>
<keyword evidence="5" id="KW-0282">Flagellum</keyword>
<reference evidence="5 6" key="1">
    <citation type="submission" date="2018-12" db="EMBL/GenBank/DDBJ databases">
        <authorList>
            <person name="Chong R.A."/>
        </authorList>
    </citation>
    <scope>NUCLEOTIDE SEQUENCE [LARGE SCALE GENOMIC DNA]</scope>
    <source>
        <strain evidence="5 6">Rpa</strain>
    </source>
</reference>
<name>A0A4D6YGU3_BUCRP</name>
<dbReference type="OrthoDB" id="6554581at2"/>
<keyword evidence="5" id="KW-0969">Cilium</keyword>
<keyword evidence="5" id="KW-0966">Cell projection</keyword>
<sequence>MKELINLVKEMQENLISLENLMNQEYNLLSKSKTNIEKIELIIEKKEFFLRKIASLKEKKLFLEKKYSIFPPYFQFNELNQCWNEFFSKCCLLKKKNIKNKMILNQKFYLNQRFLNIFQTYRSNKNNTTYDIDGNLEN</sequence>
<evidence type="ECO:0000313" key="5">
    <source>
        <dbReference type="EMBL" id="QCI24970.1"/>
    </source>
</evidence>